<dbReference type="InterPro" id="IPR011969">
    <property type="entry name" value="Clan_AA_Asp_peptidase_C"/>
</dbReference>
<dbReference type="InterPro" id="IPR034122">
    <property type="entry name" value="Retropepsin-like_bacterial"/>
</dbReference>
<keyword evidence="3" id="KW-0645">Protease</keyword>
<dbReference type="InterPro" id="IPR001969">
    <property type="entry name" value="Aspartic_peptidase_AS"/>
</dbReference>
<name>A0A370L906_9HYPH</name>
<dbReference type="EMBL" id="QQTP01000003">
    <property type="protein sequence ID" value="RDJ26874.1"/>
    <property type="molecule type" value="Genomic_DNA"/>
</dbReference>
<evidence type="ECO:0000259" key="2">
    <source>
        <dbReference type="PROSITE" id="PS50175"/>
    </source>
</evidence>
<dbReference type="Pfam" id="PF13975">
    <property type="entry name" value="gag-asp_proteas"/>
    <property type="match status" value="1"/>
</dbReference>
<reference evidence="4" key="1">
    <citation type="submission" date="2018-07" db="EMBL/GenBank/DDBJ databases">
        <authorList>
            <person name="Safronova V.I."/>
            <person name="Chirak E.R."/>
            <person name="Sazanova A.L."/>
        </authorList>
    </citation>
    <scope>NUCLEOTIDE SEQUENCE [LARGE SCALE GENOMIC DNA]</scope>
    <source>
        <strain evidence="4">RCAM04685</strain>
    </source>
</reference>
<dbReference type="InterPro" id="IPR021109">
    <property type="entry name" value="Peptidase_aspartic_dom_sf"/>
</dbReference>
<evidence type="ECO:0000313" key="4">
    <source>
        <dbReference type="Proteomes" id="UP000255207"/>
    </source>
</evidence>
<dbReference type="EC" id="3.4.23.-" evidence="3"/>
<gene>
    <name evidence="3" type="ORF">DWE98_08480</name>
</gene>
<protein>
    <submittedName>
        <fullName evidence="3">TIGR02281 family clan AA aspartic protease</fullName>
        <ecNumber evidence="3">3.4.23.-</ecNumber>
    </submittedName>
</protein>
<sequence length="180" mass="19004">MAQRPIVWAVGVAFAVGYAAMSSSARLADLFAGETSEAPAMQVAEAAPAGQPQQPPARPTLTVAADYRGHFVVHPTIENYRVKMLVDTGASVVALTEDDARALGIRPAASEYNMSLRTANGVVRGARVNLREVRLGSILVRNVEAVVLPAGALSMSLLGTSFLAKLQGYEVQTGRMILRG</sequence>
<dbReference type="SUPFAM" id="SSF50630">
    <property type="entry name" value="Acid proteases"/>
    <property type="match status" value="1"/>
</dbReference>
<accession>A0A370L906</accession>
<feature type="domain" description="Peptidase A2" evidence="2">
    <location>
        <begin position="82"/>
        <end position="162"/>
    </location>
</feature>
<dbReference type="Proteomes" id="UP000255207">
    <property type="component" value="Unassembled WGS sequence"/>
</dbReference>
<keyword evidence="1 3" id="KW-0378">Hydrolase</keyword>
<dbReference type="InterPro" id="IPR001995">
    <property type="entry name" value="Peptidase_A2_cat"/>
</dbReference>
<dbReference type="Gene3D" id="2.40.70.10">
    <property type="entry name" value="Acid Proteases"/>
    <property type="match status" value="1"/>
</dbReference>
<dbReference type="GO" id="GO:0006508">
    <property type="term" value="P:proteolysis"/>
    <property type="evidence" value="ECO:0007669"/>
    <property type="project" value="UniProtKB-KW"/>
</dbReference>
<organism evidence="3 4">
    <name type="scientific">Bosea caraganae</name>
    <dbReference type="NCBI Taxonomy" id="2763117"/>
    <lineage>
        <taxon>Bacteria</taxon>
        <taxon>Pseudomonadati</taxon>
        <taxon>Pseudomonadota</taxon>
        <taxon>Alphaproteobacteria</taxon>
        <taxon>Hyphomicrobiales</taxon>
        <taxon>Boseaceae</taxon>
        <taxon>Bosea</taxon>
    </lineage>
</organism>
<dbReference type="OrthoDB" id="7595324at2"/>
<dbReference type="RefSeq" id="WP_114828757.1">
    <property type="nucleotide sequence ID" value="NZ_QQTO01000001.1"/>
</dbReference>
<evidence type="ECO:0000313" key="3">
    <source>
        <dbReference type="EMBL" id="RDJ26874.1"/>
    </source>
</evidence>
<comment type="caution">
    <text evidence="3">The sequence shown here is derived from an EMBL/GenBank/DDBJ whole genome shotgun (WGS) entry which is preliminary data.</text>
</comment>
<dbReference type="PROSITE" id="PS00141">
    <property type="entry name" value="ASP_PROTEASE"/>
    <property type="match status" value="1"/>
</dbReference>
<keyword evidence="4" id="KW-1185">Reference proteome</keyword>
<dbReference type="CDD" id="cd05483">
    <property type="entry name" value="retropepsin_like_bacteria"/>
    <property type="match status" value="1"/>
</dbReference>
<dbReference type="NCBIfam" id="TIGR02281">
    <property type="entry name" value="clan_AA_DTGA"/>
    <property type="match status" value="1"/>
</dbReference>
<dbReference type="PROSITE" id="PS50175">
    <property type="entry name" value="ASP_PROT_RETROV"/>
    <property type="match status" value="1"/>
</dbReference>
<evidence type="ECO:0000256" key="1">
    <source>
        <dbReference type="ARBA" id="ARBA00022801"/>
    </source>
</evidence>
<dbReference type="AlphaFoldDB" id="A0A370L906"/>
<dbReference type="GO" id="GO:0004190">
    <property type="term" value="F:aspartic-type endopeptidase activity"/>
    <property type="evidence" value="ECO:0007669"/>
    <property type="project" value="InterPro"/>
</dbReference>
<proteinExistence type="predicted"/>